<dbReference type="InterPro" id="IPR024524">
    <property type="entry name" value="DUF3800"/>
</dbReference>
<evidence type="ECO:0000313" key="1">
    <source>
        <dbReference type="EMBL" id="SCU74201.1"/>
    </source>
</evidence>
<dbReference type="EMBL" id="FMSH01000073">
    <property type="protein sequence ID" value="SCU74201.1"/>
    <property type="molecule type" value="Genomic_DNA"/>
</dbReference>
<name>A0A1K0J550_CUPNE</name>
<dbReference type="RefSeq" id="WP_340521353.1">
    <property type="nucleotide sequence ID" value="NZ_FMSH01000073.1"/>
</dbReference>
<proteinExistence type="predicted"/>
<accession>A0A1K0J550</accession>
<protein>
    <recommendedName>
        <fullName evidence="2">DUF3800 domain-containing protein</fullName>
    </recommendedName>
</protein>
<dbReference type="AlphaFoldDB" id="A0A1K0J550"/>
<gene>
    <name evidence="1" type="ORF">CNECB9_1640020</name>
</gene>
<sequence length="233" mass="26718">MHLLYLDESGSVADPAQRDFVLAGVSVFERQTHWIESELNKIACRFDEANPHAIELHGSPMRSGREGWKAFPLERRQQAIKDCLKAGVANQQRRLVRLFGAVIRKDAVGGKDPVKLAFEQLSSRFDRFLVRVYCLHQDAQRGVMILDKSSTERRIQTLAREFKHRGHAWGQTRNYAEVPVFLDSRASRLIQLADLVAFALFRFHEHSDASFFDVIKHCFDQEGCTPNGYYVQA</sequence>
<evidence type="ECO:0008006" key="2">
    <source>
        <dbReference type="Google" id="ProtNLM"/>
    </source>
</evidence>
<reference evidence="1" key="1">
    <citation type="submission" date="2016-09" db="EMBL/GenBank/DDBJ databases">
        <authorList>
            <person name="Capua I."/>
            <person name="De Benedictis P."/>
            <person name="Joannis T."/>
            <person name="Lombin L.H."/>
            <person name="Cattoli G."/>
        </authorList>
    </citation>
    <scope>NUCLEOTIDE SEQUENCE</scope>
    <source>
        <strain evidence="1">B9</strain>
    </source>
</reference>
<organism evidence="1">
    <name type="scientific">Cupriavidus necator</name>
    <name type="common">Alcaligenes eutrophus</name>
    <name type="synonym">Ralstonia eutropha</name>
    <dbReference type="NCBI Taxonomy" id="106590"/>
    <lineage>
        <taxon>Bacteria</taxon>
        <taxon>Pseudomonadati</taxon>
        <taxon>Pseudomonadota</taxon>
        <taxon>Betaproteobacteria</taxon>
        <taxon>Burkholderiales</taxon>
        <taxon>Burkholderiaceae</taxon>
        <taxon>Cupriavidus</taxon>
    </lineage>
</organism>
<dbReference type="Pfam" id="PF12686">
    <property type="entry name" value="DUF3800"/>
    <property type="match status" value="1"/>
</dbReference>